<protein>
    <recommendedName>
        <fullName evidence="3">LysM domain-containing protein</fullName>
    </recommendedName>
</protein>
<dbReference type="PANTHER" id="PTHR34700:SF4">
    <property type="entry name" value="PHAGE-LIKE ELEMENT PBSX PROTEIN XKDP"/>
    <property type="match status" value="1"/>
</dbReference>
<feature type="compositionally biased region" description="Acidic residues" evidence="1">
    <location>
        <begin position="27"/>
        <end position="44"/>
    </location>
</feature>
<feature type="signal peptide" evidence="2">
    <location>
        <begin position="1"/>
        <end position="23"/>
    </location>
</feature>
<dbReference type="OrthoDB" id="9765158at2"/>
<evidence type="ECO:0000259" key="3">
    <source>
        <dbReference type="PROSITE" id="PS51782"/>
    </source>
</evidence>
<keyword evidence="2" id="KW-0732">Signal</keyword>
<dbReference type="Proteomes" id="UP000028725">
    <property type="component" value="Unassembled WGS sequence"/>
</dbReference>
<evidence type="ECO:0000313" key="4">
    <source>
        <dbReference type="EMBL" id="KFE62126.1"/>
    </source>
</evidence>
<accession>A0A085W363</accession>
<dbReference type="STRING" id="394096.DB31_4232"/>
<dbReference type="Pfam" id="PF01476">
    <property type="entry name" value="LysM"/>
    <property type="match status" value="1"/>
</dbReference>
<feature type="compositionally biased region" description="Basic and acidic residues" evidence="1">
    <location>
        <begin position="59"/>
        <end position="68"/>
    </location>
</feature>
<dbReference type="InterPro" id="IPR052196">
    <property type="entry name" value="Bact_Kbp"/>
</dbReference>
<name>A0A085W363_9BACT</name>
<evidence type="ECO:0000256" key="2">
    <source>
        <dbReference type="SAM" id="SignalP"/>
    </source>
</evidence>
<dbReference type="AlphaFoldDB" id="A0A085W363"/>
<dbReference type="InterPro" id="IPR036779">
    <property type="entry name" value="LysM_dom_sf"/>
</dbReference>
<dbReference type="Gene3D" id="3.10.350.10">
    <property type="entry name" value="LysM domain"/>
    <property type="match status" value="1"/>
</dbReference>
<evidence type="ECO:0000313" key="5">
    <source>
        <dbReference type="Proteomes" id="UP000028725"/>
    </source>
</evidence>
<proteinExistence type="predicted"/>
<dbReference type="CDD" id="cd00118">
    <property type="entry name" value="LysM"/>
    <property type="match status" value="1"/>
</dbReference>
<feature type="region of interest" description="Disordered" evidence="1">
    <location>
        <begin position="21"/>
        <end position="68"/>
    </location>
</feature>
<feature type="domain" description="LysM" evidence="3">
    <location>
        <begin position="67"/>
        <end position="115"/>
    </location>
</feature>
<dbReference type="PANTHER" id="PTHR34700">
    <property type="entry name" value="POTASSIUM BINDING PROTEIN KBP"/>
    <property type="match status" value="1"/>
</dbReference>
<keyword evidence="5" id="KW-1185">Reference proteome</keyword>
<reference evidence="4 5" key="1">
    <citation type="submission" date="2014-04" db="EMBL/GenBank/DDBJ databases">
        <title>Genome assembly of Hyalangium minutum DSM 14724.</title>
        <authorList>
            <person name="Sharma G."/>
            <person name="Subramanian S."/>
        </authorList>
    </citation>
    <scope>NUCLEOTIDE SEQUENCE [LARGE SCALE GENOMIC DNA]</scope>
    <source>
        <strain evidence="4 5">DSM 14724</strain>
    </source>
</reference>
<dbReference type="RefSeq" id="WP_044197841.1">
    <property type="nucleotide sequence ID" value="NZ_JMCB01000023.1"/>
</dbReference>
<gene>
    <name evidence="4" type="ORF">DB31_4232</name>
</gene>
<feature type="chain" id="PRO_5001799199" description="LysM domain-containing protein" evidence="2">
    <location>
        <begin position="24"/>
        <end position="408"/>
    </location>
</feature>
<dbReference type="InterPro" id="IPR018392">
    <property type="entry name" value="LysM"/>
</dbReference>
<organism evidence="4 5">
    <name type="scientific">Hyalangium minutum</name>
    <dbReference type="NCBI Taxonomy" id="394096"/>
    <lineage>
        <taxon>Bacteria</taxon>
        <taxon>Pseudomonadati</taxon>
        <taxon>Myxococcota</taxon>
        <taxon>Myxococcia</taxon>
        <taxon>Myxococcales</taxon>
        <taxon>Cystobacterineae</taxon>
        <taxon>Archangiaceae</taxon>
        <taxon>Hyalangium</taxon>
    </lineage>
</organism>
<dbReference type="EMBL" id="JMCB01000023">
    <property type="protein sequence ID" value="KFE62126.1"/>
    <property type="molecule type" value="Genomic_DNA"/>
</dbReference>
<comment type="caution">
    <text evidence="4">The sequence shown here is derived from an EMBL/GenBank/DDBJ whole genome shotgun (WGS) entry which is preliminary data.</text>
</comment>
<evidence type="ECO:0000256" key="1">
    <source>
        <dbReference type="SAM" id="MobiDB-lite"/>
    </source>
</evidence>
<dbReference type="PROSITE" id="PS51782">
    <property type="entry name" value="LYSM"/>
    <property type="match status" value="1"/>
</dbReference>
<dbReference type="SMART" id="SM00257">
    <property type="entry name" value="LysM"/>
    <property type="match status" value="1"/>
</dbReference>
<dbReference type="SUPFAM" id="SSF54106">
    <property type="entry name" value="LysM domain"/>
    <property type="match status" value="1"/>
</dbReference>
<sequence>MRSRILTAFLVAVSLAPAWSARAQQEQEQEEEAEGGETEGADVADEPRSGGAKVPGSENAREKAPGEVHTVVKGDTLWDLSSQYLGTPWYWPKVWSYNPEIANPHWIYPGNKVRFFPAGEEVPSRVEAGVGPAPTEMVAVEGDLEAATELGPVSGESLVSTSGKIGIDLNGNTLVATRGFVTAKEVDEAGKIDSSFSDADMLSYPETVYLRFKRKIDAKVGDRYLVFRTDQEIKHPLTQRKVGYLTNLLGTVRVLSVGDKYVTAQISETWDDIHRGDLVGPYGERLMDRVAIKPNSKAVKGNIVTAMQPFLTITAEHQFLIVDKGSSDGVEVGNTFSVMRRDNPNKRLLDETASKAKAQNLPDEVIGTCLVSEVKERTANCILIQTLREVFPGDRVEMRVGNGPTASR</sequence>